<feature type="compositionally biased region" description="Basic and acidic residues" evidence="1">
    <location>
        <begin position="263"/>
        <end position="272"/>
    </location>
</feature>
<dbReference type="Proteomes" id="UP000233556">
    <property type="component" value="Unassembled WGS sequence"/>
</dbReference>
<feature type="compositionally biased region" description="Basic and acidic residues" evidence="1">
    <location>
        <begin position="189"/>
        <end position="198"/>
    </location>
</feature>
<accession>A0A2I0T0H6</accession>
<dbReference type="OrthoDB" id="118550at2759"/>
<evidence type="ECO:0000313" key="3">
    <source>
        <dbReference type="Proteomes" id="UP000233556"/>
    </source>
</evidence>
<feature type="compositionally biased region" description="Basic and acidic residues" evidence="1">
    <location>
        <begin position="158"/>
        <end position="168"/>
    </location>
</feature>
<keyword evidence="3" id="KW-1185">Reference proteome</keyword>
<evidence type="ECO:0000313" key="2">
    <source>
        <dbReference type="EMBL" id="PKU27303.1"/>
    </source>
</evidence>
<evidence type="ECO:0000256" key="1">
    <source>
        <dbReference type="SAM" id="MobiDB-lite"/>
    </source>
</evidence>
<organism evidence="2 3">
    <name type="scientific">Limosa lapponica baueri</name>
    <dbReference type="NCBI Taxonomy" id="1758121"/>
    <lineage>
        <taxon>Eukaryota</taxon>
        <taxon>Metazoa</taxon>
        <taxon>Chordata</taxon>
        <taxon>Craniata</taxon>
        <taxon>Vertebrata</taxon>
        <taxon>Euteleostomi</taxon>
        <taxon>Archelosauria</taxon>
        <taxon>Archosauria</taxon>
        <taxon>Dinosauria</taxon>
        <taxon>Saurischia</taxon>
        <taxon>Theropoda</taxon>
        <taxon>Coelurosauria</taxon>
        <taxon>Aves</taxon>
        <taxon>Neognathae</taxon>
        <taxon>Neoaves</taxon>
        <taxon>Charadriiformes</taxon>
        <taxon>Scolopacidae</taxon>
        <taxon>Limosa</taxon>
    </lineage>
</organism>
<feature type="compositionally biased region" description="Acidic residues" evidence="1">
    <location>
        <begin position="115"/>
        <end position="124"/>
    </location>
</feature>
<feature type="compositionally biased region" description="Polar residues" evidence="1">
    <location>
        <begin position="174"/>
        <end position="185"/>
    </location>
</feature>
<protein>
    <submittedName>
        <fullName evidence="2">Mis18-binding protein 1</fullName>
    </submittedName>
</protein>
<reference evidence="3" key="1">
    <citation type="submission" date="2017-11" db="EMBL/GenBank/DDBJ databases">
        <authorList>
            <person name="Lima N.C."/>
            <person name="Parody-Merino A.M."/>
            <person name="Battley P.F."/>
            <person name="Fidler A.E."/>
            <person name="Prosdocimi F."/>
        </authorList>
    </citation>
    <scope>NUCLEOTIDE SEQUENCE [LARGE SCALE GENOMIC DNA]</scope>
</reference>
<dbReference type="AlphaFoldDB" id="A0A2I0T0H6"/>
<name>A0A2I0T0H6_LIMLA</name>
<feature type="compositionally biased region" description="Basic and acidic residues" evidence="1">
    <location>
        <begin position="233"/>
        <end position="246"/>
    </location>
</feature>
<feature type="region of interest" description="Disordered" evidence="1">
    <location>
        <begin position="1"/>
        <end position="272"/>
    </location>
</feature>
<feature type="compositionally biased region" description="Polar residues" evidence="1">
    <location>
        <begin position="136"/>
        <end position="145"/>
    </location>
</feature>
<feature type="compositionally biased region" description="Basic and acidic residues" evidence="1">
    <location>
        <begin position="23"/>
        <end position="33"/>
    </location>
</feature>
<feature type="compositionally biased region" description="Low complexity" evidence="1">
    <location>
        <begin position="146"/>
        <end position="155"/>
    </location>
</feature>
<proteinExistence type="predicted"/>
<sequence length="333" mass="36628">MCDVTPASSLPGENNEKGVSSKPESKEARRFVSDEEESDQAVSSTKTTTQPSVKLTPVKAGVLNKTSCHSRTPGARKEQGGRESTEPSTFQQGYKYALRSAKQPLQDQRLTEEPSSNDEEEGSSEDVPLSVKRKNNPFSKNVIQNSESSSNCKSSQDGADKVLGEPRTVKHSAASHNTPVRQSLPGSRDGSDLLEGKKPSPSHLPPRAMRTRSRTNPPRYFFDSDTETESSGEEFRVKEKNSKVPDKNPSGKVVNTAKSSAPKAREPGREKVQKSLELFPRAADGWSEKELQKLHRQVAALCSQGHDGIGHREAWVVWILQIQSLLCYLKGFL</sequence>
<gene>
    <name evidence="2" type="ORF">llap_22393</name>
</gene>
<feature type="compositionally biased region" description="Polar residues" evidence="1">
    <location>
        <begin position="40"/>
        <end position="53"/>
    </location>
</feature>
<reference evidence="3" key="2">
    <citation type="submission" date="2017-12" db="EMBL/GenBank/DDBJ databases">
        <title>Genome sequence of the Bar-tailed Godwit (Limosa lapponica baueri).</title>
        <authorList>
            <person name="Lima N.C.B."/>
            <person name="Parody-Merino A.M."/>
            <person name="Battley P.F."/>
            <person name="Fidler A.E."/>
            <person name="Prosdocimi F."/>
        </authorList>
    </citation>
    <scope>NUCLEOTIDE SEQUENCE [LARGE SCALE GENOMIC DNA]</scope>
</reference>
<feature type="compositionally biased region" description="Polar residues" evidence="1">
    <location>
        <begin position="1"/>
        <end position="12"/>
    </location>
</feature>
<feature type="compositionally biased region" description="Basic and acidic residues" evidence="1">
    <location>
        <begin position="75"/>
        <end position="85"/>
    </location>
</feature>
<dbReference type="EMBL" id="KZ528864">
    <property type="protein sequence ID" value="PKU27303.1"/>
    <property type="molecule type" value="Genomic_DNA"/>
</dbReference>